<evidence type="ECO:0000313" key="9">
    <source>
        <dbReference type="Proteomes" id="UP000054047"/>
    </source>
</evidence>
<dbReference type="Gene3D" id="1.10.287.110">
    <property type="entry name" value="DnaJ domain"/>
    <property type="match status" value="1"/>
</dbReference>
<evidence type="ECO:0000256" key="4">
    <source>
        <dbReference type="ARBA" id="ARBA00022989"/>
    </source>
</evidence>
<dbReference type="PANTHER" id="PTHR43908:SF3">
    <property type="entry name" value="AT29763P-RELATED"/>
    <property type="match status" value="1"/>
</dbReference>
<dbReference type="SUPFAM" id="SSF46565">
    <property type="entry name" value="Chaperone J-domain"/>
    <property type="match status" value="1"/>
</dbReference>
<keyword evidence="3" id="KW-0256">Endoplasmic reticulum</keyword>
<evidence type="ECO:0000256" key="6">
    <source>
        <dbReference type="SAM" id="MobiDB-lite"/>
    </source>
</evidence>
<dbReference type="Pfam" id="PF12140">
    <property type="entry name" value="SLED"/>
    <property type="match status" value="1"/>
</dbReference>
<dbReference type="InterPro" id="IPR038348">
    <property type="entry name" value="SLED_sf"/>
</dbReference>
<dbReference type="InterPro" id="IPR051100">
    <property type="entry name" value="DnaJ_subfamily_B/C"/>
</dbReference>
<dbReference type="GO" id="GO:0006355">
    <property type="term" value="P:regulation of DNA-templated transcription"/>
    <property type="evidence" value="ECO:0007669"/>
    <property type="project" value="InterPro"/>
</dbReference>
<dbReference type="InterPro" id="IPR013761">
    <property type="entry name" value="SAM/pointed_sf"/>
</dbReference>
<organism evidence="8 9">
    <name type="scientific">Ancylostoma duodenale</name>
    <dbReference type="NCBI Taxonomy" id="51022"/>
    <lineage>
        <taxon>Eukaryota</taxon>
        <taxon>Metazoa</taxon>
        <taxon>Ecdysozoa</taxon>
        <taxon>Nematoda</taxon>
        <taxon>Chromadorea</taxon>
        <taxon>Rhabditida</taxon>
        <taxon>Rhabditina</taxon>
        <taxon>Rhabditomorpha</taxon>
        <taxon>Strongyloidea</taxon>
        <taxon>Ancylostomatidae</taxon>
        <taxon>Ancylostomatinae</taxon>
        <taxon>Ancylostoma</taxon>
    </lineage>
</organism>
<dbReference type="Gene3D" id="3.90.1150.190">
    <property type="entry name" value="SLED domain"/>
    <property type="match status" value="1"/>
</dbReference>
<dbReference type="PROSITE" id="PS00636">
    <property type="entry name" value="DNAJ_1"/>
    <property type="match status" value="1"/>
</dbReference>
<keyword evidence="4" id="KW-1133">Transmembrane helix</keyword>
<dbReference type="FunFam" id="1.10.287.110:FF:000137">
    <property type="entry name" value="DnaJ homolog subfamily B member 1"/>
    <property type="match status" value="1"/>
</dbReference>
<dbReference type="OrthoDB" id="5912862at2759"/>
<gene>
    <name evidence="8" type="ORF">ANCDUO_06834</name>
</gene>
<dbReference type="Pfam" id="PF02820">
    <property type="entry name" value="MBT"/>
    <property type="match status" value="1"/>
</dbReference>
<evidence type="ECO:0000313" key="8">
    <source>
        <dbReference type="EMBL" id="KIH62877.1"/>
    </source>
</evidence>
<feature type="compositionally biased region" description="Basic and acidic residues" evidence="6">
    <location>
        <begin position="44"/>
        <end position="64"/>
    </location>
</feature>
<dbReference type="Proteomes" id="UP000054047">
    <property type="component" value="Unassembled WGS sequence"/>
</dbReference>
<evidence type="ECO:0000256" key="1">
    <source>
        <dbReference type="ARBA" id="ARBA00004389"/>
    </source>
</evidence>
<dbReference type="CDD" id="cd06257">
    <property type="entry name" value="DnaJ"/>
    <property type="match status" value="1"/>
</dbReference>
<dbReference type="Gene3D" id="1.10.150.50">
    <property type="entry name" value="Transcription Factor, Ets-1"/>
    <property type="match status" value="1"/>
</dbReference>
<evidence type="ECO:0000256" key="3">
    <source>
        <dbReference type="ARBA" id="ARBA00022824"/>
    </source>
</evidence>
<name>A0A0C2DK57_9BILA</name>
<feature type="compositionally biased region" description="Polar residues" evidence="6">
    <location>
        <begin position="1112"/>
        <end position="1146"/>
    </location>
</feature>
<comment type="subcellular location">
    <subcellularLocation>
        <location evidence="1">Endoplasmic reticulum membrane</location>
        <topology evidence="1">Single-pass membrane protein</topology>
    </subcellularLocation>
</comment>
<dbReference type="InterPro" id="IPR036869">
    <property type="entry name" value="J_dom_sf"/>
</dbReference>
<dbReference type="SMART" id="SM00271">
    <property type="entry name" value="DnaJ"/>
    <property type="match status" value="1"/>
</dbReference>
<dbReference type="GO" id="GO:0005789">
    <property type="term" value="C:endoplasmic reticulum membrane"/>
    <property type="evidence" value="ECO:0007669"/>
    <property type="project" value="UniProtKB-SubCell"/>
</dbReference>
<protein>
    <submittedName>
        <fullName evidence="8">DnaJ domain protein</fullName>
    </submittedName>
</protein>
<feature type="compositionally biased region" description="Polar residues" evidence="6">
    <location>
        <begin position="75"/>
        <end position="88"/>
    </location>
</feature>
<dbReference type="SUPFAM" id="SSF47769">
    <property type="entry name" value="SAM/Pointed domain"/>
    <property type="match status" value="1"/>
</dbReference>
<feature type="domain" description="J" evidence="7">
    <location>
        <begin position="126"/>
        <end position="190"/>
    </location>
</feature>
<feature type="compositionally biased region" description="Basic and acidic residues" evidence="6">
    <location>
        <begin position="1090"/>
        <end position="1104"/>
    </location>
</feature>
<dbReference type="SUPFAM" id="SSF63748">
    <property type="entry name" value="Tudor/PWWP/MBT"/>
    <property type="match status" value="2"/>
</dbReference>
<dbReference type="GO" id="GO:0071218">
    <property type="term" value="P:cellular response to misfolded protein"/>
    <property type="evidence" value="ECO:0007669"/>
    <property type="project" value="TreeGrafter"/>
</dbReference>
<dbReference type="InterPro" id="IPR001623">
    <property type="entry name" value="DnaJ_domain"/>
</dbReference>
<dbReference type="Gene3D" id="2.30.30.140">
    <property type="match status" value="2"/>
</dbReference>
<dbReference type="GO" id="GO:0030544">
    <property type="term" value="F:Hsp70 protein binding"/>
    <property type="evidence" value="ECO:0007669"/>
    <property type="project" value="TreeGrafter"/>
</dbReference>
<feature type="region of interest" description="Disordered" evidence="6">
    <location>
        <begin position="34"/>
        <end position="107"/>
    </location>
</feature>
<feature type="region of interest" description="Disordered" evidence="6">
    <location>
        <begin position="1039"/>
        <end position="1148"/>
    </location>
</feature>
<proteinExistence type="predicted"/>
<keyword evidence="9" id="KW-1185">Reference proteome</keyword>
<dbReference type="InterPro" id="IPR015399">
    <property type="entry name" value="DUF1977_DnaJ-like"/>
</dbReference>
<dbReference type="Pfam" id="PF00226">
    <property type="entry name" value="DnaJ"/>
    <property type="match status" value="1"/>
</dbReference>
<accession>A0A0C2DK57</accession>
<dbReference type="AlphaFoldDB" id="A0A0C2DK57"/>
<evidence type="ECO:0000256" key="5">
    <source>
        <dbReference type="ARBA" id="ARBA00023136"/>
    </source>
</evidence>
<keyword evidence="5" id="KW-0472">Membrane</keyword>
<dbReference type="InterPro" id="IPR021987">
    <property type="entry name" value="SLED"/>
</dbReference>
<keyword evidence="2" id="KW-0812">Transmembrane</keyword>
<feature type="compositionally biased region" description="Basic residues" evidence="6">
    <location>
        <begin position="1050"/>
        <end position="1065"/>
    </location>
</feature>
<evidence type="ECO:0000259" key="7">
    <source>
        <dbReference type="PROSITE" id="PS50076"/>
    </source>
</evidence>
<reference evidence="8 9" key="1">
    <citation type="submission" date="2013-12" db="EMBL/GenBank/DDBJ databases">
        <title>Draft genome of the parsitic nematode Ancylostoma duodenale.</title>
        <authorList>
            <person name="Mitreva M."/>
        </authorList>
    </citation>
    <scope>NUCLEOTIDE SEQUENCE [LARGE SCALE GENOMIC DNA]</scope>
    <source>
        <strain evidence="8 9">Zhejiang</strain>
    </source>
</reference>
<dbReference type="PRINTS" id="PR00625">
    <property type="entry name" value="JDOMAIN"/>
</dbReference>
<sequence>MAQSVDILDERQCNIVVEGRYNCSLKSDVLLKKADSMGASSESSSRDSEERSYAHDDHYEEPNLRSRRPHKSPPRTASDSKVNGTTAAASKPRTAKSRSASRTPKLGVDYTKEQADLVERIRHCKDYYEILNVSKTASDAEIKKEYRRMALQLHPDKCRAPHSTEAFKALGNAYAVLSNEEKRKQYDMYGADGGSSNVSRGQRGDFFEYDYAHGFDAEFSPEEIFNMFFGGGFPSESSPYTPLLQLLPLIAILVLGLLAQLMVGDPAYSLHHSSKFPIKRLTQSDLRVPYFVRSDFEQTYRGRIHQIESQVEDEYIQNLRMNCYKEQNQRETLLYRARWQRDDDLLRRANQMAMPHCDRLREIYSIMHDFRIHIVAVFSSIPPAQDESADPCPGVDHEKSGIQCGMPDWSTVTPRLEYDKIFSPPRPESFNWKDYFAATGTNPCTDEVLFGHVRYLEQTVSERLFEHGKHIFVKTENDNERVARIEVCCKGKLLVNYLNIDDKERKEDVDGEITVDDVVTNTSEVEHSIKRVLAEEKEKRRKWDFLDVEEIAKYRNVLDHPLNDLIEEGQYFELQDAVEPRCVFCCRVLVNLGGIVIYEALDYTMSINITDPRCHPIGWAASHQEDSVAYCPGKYSVESIKKFAKNSVPAIVFKRYELKEHTLKVGCLVEVQDAEQRAAIFPGHVSEIINSHFVKIVSFSYGRSETRELVAHRGTHGVFPQGFCASVGYQLSLPQKSLRRDRNQPDYSWSWKSYAAEWGIPGIPTSEYSFEPIPGRESKITPMRHIEVFCYQRGVMYAALIHRAVRNLVLIELSCDTTPNPPLICDNLFPCGFAAKYEIPFIGEAPFLSLPPLKHEGSPRFDILRYGYSAKPGNIFQERKPTDPSFLPELWMKGDVWLPRIYVHPSCRIGPWFVRSQFAALARYYEAGPIPHVFRVLLANIYQCASLEHRLDVQAILNTDDEDVAVIHVKFKWRTSADHVLMRVPVCRTARQAAGWLRVLLRSLGCCPHLFSFEKAPKCACNKITPEERRRMGELQQEFAKKTNSLSAEKRRRRGTKGGSSKRRRTQDPSPPPKEPDHHPPRTVLTSDDDFSRSSMDEMPRLHPADPVTYVPNGSTLGEETSNQCSSSDEMPTNSNGIPQNDSSPQRPLRIDGDIMEWDANQLIGFLRTTFPDLSDVTNVLEKEHIDGAHLIMMSQQDCIDSLGLNLGPALRLYEEIKTANESHQ</sequence>
<dbReference type="SMART" id="SM00561">
    <property type="entry name" value="MBT"/>
    <property type="match status" value="1"/>
</dbReference>
<dbReference type="InterPro" id="IPR004092">
    <property type="entry name" value="Mbt"/>
</dbReference>
<dbReference type="PROSITE" id="PS50076">
    <property type="entry name" value="DNAJ_2"/>
    <property type="match status" value="1"/>
</dbReference>
<dbReference type="PANTHER" id="PTHR43908">
    <property type="entry name" value="AT29763P-RELATED"/>
    <property type="match status" value="1"/>
</dbReference>
<dbReference type="EMBL" id="KN729019">
    <property type="protein sequence ID" value="KIH62877.1"/>
    <property type="molecule type" value="Genomic_DNA"/>
</dbReference>
<dbReference type="Pfam" id="PF09320">
    <property type="entry name" value="DUF1977"/>
    <property type="match status" value="1"/>
</dbReference>
<dbReference type="InterPro" id="IPR018253">
    <property type="entry name" value="DnaJ_domain_CS"/>
</dbReference>
<dbReference type="GO" id="GO:0005634">
    <property type="term" value="C:nucleus"/>
    <property type="evidence" value="ECO:0007669"/>
    <property type="project" value="InterPro"/>
</dbReference>
<evidence type="ECO:0000256" key="2">
    <source>
        <dbReference type="ARBA" id="ARBA00022692"/>
    </source>
</evidence>